<dbReference type="Proteomes" id="UP000218327">
    <property type="component" value="Unassembled WGS sequence"/>
</dbReference>
<protein>
    <recommendedName>
        <fullName evidence="6">Flagellar secretion chaperone FliS</fullName>
    </recommendedName>
</protein>
<evidence type="ECO:0000256" key="1">
    <source>
        <dbReference type="ARBA" id="ARBA00004514"/>
    </source>
</evidence>
<dbReference type="PIRSF" id="PIRSF039090">
    <property type="entry name" value="Flis"/>
    <property type="match status" value="1"/>
</dbReference>
<evidence type="ECO:0000256" key="5">
    <source>
        <dbReference type="ARBA" id="ARBA00023186"/>
    </source>
</evidence>
<dbReference type="SUPFAM" id="SSF101116">
    <property type="entry name" value="Flagellar export chaperone FliS"/>
    <property type="match status" value="1"/>
</dbReference>
<comment type="similarity">
    <text evidence="2 6">Belongs to the FliS family.</text>
</comment>
<evidence type="ECO:0000313" key="8">
    <source>
        <dbReference type="Proteomes" id="UP000218327"/>
    </source>
</evidence>
<keyword evidence="4 6" id="KW-1005">Bacterial flagellum biogenesis</keyword>
<dbReference type="PANTHER" id="PTHR34773">
    <property type="entry name" value="FLAGELLAR SECRETION CHAPERONE FLIS"/>
    <property type="match status" value="1"/>
</dbReference>
<dbReference type="AlphaFoldDB" id="A0A2A5B536"/>
<dbReference type="CDD" id="cd16098">
    <property type="entry name" value="FliS"/>
    <property type="match status" value="1"/>
</dbReference>
<comment type="caution">
    <text evidence="7">The sequence shown here is derived from an EMBL/GenBank/DDBJ whole genome shotgun (WGS) entry which is preliminary data.</text>
</comment>
<gene>
    <name evidence="7" type="primary">fliS</name>
    <name evidence="7" type="ORF">COA96_04860</name>
</gene>
<evidence type="ECO:0000256" key="3">
    <source>
        <dbReference type="ARBA" id="ARBA00022490"/>
    </source>
</evidence>
<organism evidence="7 8">
    <name type="scientific">SAR86 cluster bacterium</name>
    <dbReference type="NCBI Taxonomy" id="2030880"/>
    <lineage>
        <taxon>Bacteria</taxon>
        <taxon>Pseudomonadati</taxon>
        <taxon>Pseudomonadota</taxon>
        <taxon>Gammaproteobacteria</taxon>
        <taxon>SAR86 cluster</taxon>
    </lineage>
</organism>
<proteinExistence type="inferred from homology"/>
<sequence length="131" mass="14005">MYNYSALNQYQSVGIQSKVSASSPHSLVAMLLDGVLEKLAKATGFIERGATAEQGQAISSTIRIIDSLRASLDMAKGGEIASGLASLYDYMERRLVEANINSDAKIIEEVVSLIGQIKSGWDAIPDNLRGA</sequence>
<dbReference type="InterPro" id="IPR003713">
    <property type="entry name" value="FliS"/>
</dbReference>
<evidence type="ECO:0000313" key="7">
    <source>
        <dbReference type="EMBL" id="PCJ26653.1"/>
    </source>
</evidence>
<keyword evidence="7" id="KW-0282">Flagellum</keyword>
<dbReference type="GO" id="GO:0005829">
    <property type="term" value="C:cytosol"/>
    <property type="evidence" value="ECO:0007669"/>
    <property type="project" value="UniProtKB-SubCell"/>
</dbReference>
<accession>A0A2A5B536</accession>
<keyword evidence="3 6" id="KW-0963">Cytoplasm</keyword>
<dbReference type="InterPro" id="IPR036584">
    <property type="entry name" value="FliS_sf"/>
</dbReference>
<dbReference type="EMBL" id="NVVJ01000010">
    <property type="protein sequence ID" value="PCJ26653.1"/>
    <property type="molecule type" value="Genomic_DNA"/>
</dbReference>
<dbReference type="Pfam" id="PF02561">
    <property type="entry name" value="FliS"/>
    <property type="match status" value="1"/>
</dbReference>
<keyword evidence="7" id="KW-0969">Cilium</keyword>
<comment type="subcellular location">
    <subcellularLocation>
        <location evidence="1 6">Cytoplasm</location>
        <location evidence="1 6">Cytosol</location>
    </subcellularLocation>
</comment>
<dbReference type="NCBIfam" id="TIGR00208">
    <property type="entry name" value="fliS"/>
    <property type="match status" value="1"/>
</dbReference>
<dbReference type="PANTHER" id="PTHR34773:SF1">
    <property type="entry name" value="FLAGELLAR SECRETION CHAPERONE FLIS"/>
    <property type="match status" value="1"/>
</dbReference>
<evidence type="ECO:0000256" key="4">
    <source>
        <dbReference type="ARBA" id="ARBA00022795"/>
    </source>
</evidence>
<dbReference type="Gene3D" id="1.20.120.340">
    <property type="entry name" value="Flagellar protein FliS"/>
    <property type="match status" value="1"/>
</dbReference>
<keyword evidence="5" id="KW-0143">Chaperone</keyword>
<evidence type="ECO:0000256" key="2">
    <source>
        <dbReference type="ARBA" id="ARBA00008787"/>
    </source>
</evidence>
<reference evidence="8" key="1">
    <citation type="submission" date="2017-08" db="EMBL/GenBank/DDBJ databases">
        <title>A dynamic microbial community with high functional redundancy inhabits the cold, oxic subseafloor aquifer.</title>
        <authorList>
            <person name="Tully B.J."/>
            <person name="Wheat C.G."/>
            <person name="Glazer B.T."/>
            <person name="Huber J.A."/>
        </authorList>
    </citation>
    <scope>NUCLEOTIDE SEQUENCE [LARGE SCALE GENOMIC DNA]</scope>
</reference>
<name>A0A2A5B536_9GAMM</name>
<dbReference type="GO" id="GO:0044780">
    <property type="term" value="P:bacterial-type flagellum assembly"/>
    <property type="evidence" value="ECO:0007669"/>
    <property type="project" value="InterPro"/>
</dbReference>
<evidence type="ECO:0000256" key="6">
    <source>
        <dbReference type="PIRNR" id="PIRNR039090"/>
    </source>
</evidence>
<keyword evidence="7" id="KW-0966">Cell projection</keyword>
<dbReference type="GO" id="GO:0071973">
    <property type="term" value="P:bacterial-type flagellum-dependent cell motility"/>
    <property type="evidence" value="ECO:0007669"/>
    <property type="project" value="TreeGrafter"/>
</dbReference>